<evidence type="ECO:0000313" key="10">
    <source>
        <dbReference type="Proteomes" id="UP000265631"/>
    </source>
</evidence>
<dbReference type="InterPro" id="IPR036318">
    <property type="entry name" value="FAD-bd_PCMH-like_sf"/>
</dbReference>
<dbReference type="SUPFAM" id="SSF56176">
    <property type="entry name" value="FAD-binding/transporter-associated domain-like"/>
    <property type="match status" value="1"/>
</dbReference>
<dbReference type="GO" id="GO:0071949">
    <property type="term" value="F:FAD binding"/>
    <property type="evidence" value="ECO:0007669"/>
    <property type="project" value="InterPro"/>
</dbReference>
<dbReference type="Pfam" id="PF01565">
    <property type="entry name" value="FAD_binding_4"/>
    <property type="match status" value="1"/>
</dbReference>
<comment type="cofactor">
    <cofactor evidence="1">
        <name>FAD</name>
        <dbReference type="ChEBI" id="CHEBI:57692"/>
    </cofactor>
</comment>
<dbReference type="SUPFAM" id="SSF55103">
    <property type="entry name" value="FAD-linked oxidases, C-terminal domain"/>
    <property type="match status" value="1"/>
</dbReference>
<evidence type="ECO:0000313" key="9">
    <source>
        <dbReference type="EMBL" id="RFN47064.1"/>
    </source>
</evidence>
<dbReference type="GO" id="GO:1903457">
    <property type="term" value="P:lactate catabolic process"/>
    <property type="evidence" value="ECO:0007669"/>
    <property type="project" value="TreeGrafter"/>
</dbReference>
<evidence type="ECO:0000256" key="5">
    <source>
        <dbReference type="ARBA" id="ARBA00023002"/>
    </source>
</evidence>
<dbReference type="PANTHER" id="PTHR11748:SF116">
    <property type="entry name" value="D-LACTATE DEHYDROGENASE (CYTOCHROME) (AFU_ORTHOLOGUE AFUA_7G02560)"/>
    <property type="match status" value="1"/>
</dbReference>
<dbReference type="InterPro" id="IPR016169">
    <property type="entry name" value="FAD-bd_PCMH_sub2"/>
</dbReference>
<evidence type="ECO:0000256" key="7">
    <source>
        <dbReference type="ARBA" id="ARBA00051436"/>
    </source>
</evidence>
<keyword evidence="3" id="KW-0285">Flavoprotein</keyword>
<name>A0A395MGN6_9HYPO</name>
<dbReference type="InterPro" id="IPR016171">
    <property type="entry name" value="Vanillyl_alc_oxidase_C-sub2"/>
</dbReference>
<accession>A0A395MGN6</accession>
<dbReference type="GO" id="GO:0005739">
    <property type="term" value="C:mitochondrion"/>
    <property type="evidence" value="ECO:0007669"/>
    <property type="project" value="TreeGrafter"/>
</dbReference>
<sequence>MTFRSLNRASRVGFSLGRRPLPIVGRGDNLARFYSSTNLPAVDRSYGFGSTKSLIGLTIAAVSLTTTGYLLGRTRSSEPNIDLNSTAPLGTGQLPLYKPTAGEKEVLIKEFIAIVGEENVSTTQGDLTSHSTSDWSSHPGDPSHKPFCIIYPASTQEVSKIMKICHKTWTPVTGYSGGTSLEGHFEPTRGGVCIDFGHMNKILALHKEDLDVVVQPAVGWQELNDQLAQDKLFFPPDPGPGAMIGGMVGTGCSGTNAYRYGTMREWVLSLTVVLADGTVVKTRQRPRKSSAGYDLTRVFIGSEGTLGLVTEATLKLTILPQNESVAVCSFKSVRDAAHCVSEVVSNGVPVAAVEILNEDCMRLINEVGVTSRDWTPAPTLFFKFNGTKSDVQQQIKQVESLAQSSGSLSFDFADGEDEREELWSARHQALWSLTSTKNEDDHVWTTDVAVPVSQLPEAIEKAQSELKESGLKGVIVGHVGDGNFHTFLLYNDRQRRMAEDFVHRMVDRALEMEGTATGEHGVGLVKRDYLPKELGVDTVSAMRKMKQAFDPLCILNCDKVIRMQKASSKDM</sequence>
<keyword evidence="10" id="KW-1185">Reference proteome</keyword>
<reference evidence="9 10" key="1">
    <citation type="journal article" date="2018" name="PLoS Pathog.">
        <title>Evolution of structural diversity of trichothecenes, a family of toxins produced by plant pathogenic and entomopathogenic fungi.</title>
        <authorList>
            <person name="Proctor R.H."/>
            <person name="McCormick S.P."/>
            <person name="Kim H.S."/>
            <person name="Cardoza R.E."/>
            <person name="Stanley A.M."/>
            <person name="Lindo L."/>
            <person name="Kelly A."/>
            <person name="Brown D.W."/>
            <person name="Lee T."/>
            <person name="Vaughan M.M."/>
            <person name="Alexander N.J."/>
            <person name="Busman M."/>
            <person name="Gutierrez S."/>
        </authorList>
    </citation>
    <scope>NUCLEOTIDE SEQUENCE [LARGE SCALE GENOMIC DNA]</scope>
    <source>
        <strain evidence="9 10">NRRL 13405</strain>
    </source>
</reference>
<dbReference type="PROSITE" id="PS51387">
    <property type="entry name" value="FAD_PCMH"/>
    <property type="match status" value="1"/>
</dbReference>
<dbReference type="Gene3D" id="1.10.45.10">
    <property type="entry name" value="Vanillyl-alcohol Oxidase, Chain A, domain 4"/>
    <property type="match status" value="1"/>
</dbReference>
<evidence type="ECO:0000256" key="3">
    <source>
        <dbReference type="ARBA" id="ARBA00022630"/>
    </source>
</evidence>
<dbReference type="PANTHER" id="PTHR11748">
    <property type="entry name" value="D-LACTATE DEHYDROGENASE"/>
    <property type="match status" value="1"/>
</dbReference>
<dbReference type="InterPro" id="IPR004113">
    <property type="entry name" value="FAD-bd_oxidored_4_C"/>
</dbReference>
<evidence type="ECO:0000259" key="8">
    <source>
        <dbReference type="PROSITE" id="PS51387"/>
    </source>
</evidence>
<dbReference type="InterPro" id="IPR016164">
    <property type="entry name" value="FAD-linked_Oxase-like_C"/>
</dbReference>
<evidence type="ECO:0000256" key="2">
    <source>
        <dbReference type="ARBA" id="ARBA00008000"/>
    </source>
</evidence>
<dbReference type="EMBL" id="PXXK01000273">
    <property type="protein sequence ID" value="RFN47064.1"/>
    <property type="molecule type" value="Genomic_DNA"/>
</dbReference>
<dbReference type="GO" id="GO:0004458">
    <property type="term" value="F:D-lactate dehydrogenase (cytochrome) activity"/>
    <property type="evidence" value="ECO:0007669"/>
    <property type="project" value="UniProtKB-EC"/>
</dbReference>
<evidence type="ECO:0000256" key="4">
    <source>
        <dbReference type="ARBA" id="ARBA00022827"/>
    </source>
</evidence>
<dbReference type="Gene3D" id="3.30.465.10">
    <property type="match status" value="1"/>
</dbReference>
<dbReference type="FunFam" id="3.30.70.2740:FF:000001">
    <property type="entry name" value="D-lactate dehydrogenase mitochondrial"/>
    <property type="match status" value="1"/>
</dbReference>
<dbReference type="InterPro" id="IPR016166">
    <property type="entry name" value="FAD-bd_PCMH"/>
</dbReference>
<dbReference type="AlphaFoldDB" id="A0A395MGN6"/>
<dbReference type="STRING" id="2594813.A0A395MGN6"/>
<evidence type="ECO:0000256" key="6">
    <source>
        <dbReference type="ARBA" id="ARBA00038897"/>
    </source>
</evidence>
<dbReference type="GO" id="GO:0008720">
    <property type="term" value="F:D-lactate dehydrogenase (NAD+) activity"/>
    <property type="evidence" value="ECO:0007669"/>
    <property type="project" value="TreeGrafter"/>
</dbReference>
<dbReference type="FunFam" id="1.10.45.10:FF:000001">
    <property type="entry name" value="D-lactate dehydrogenase mitochondrial"/>
    <property type="match status" value="1"/>
</dbReference>
<dbReference type="Proteomes" id="UP000265631">
    <property type="component" value="Unassembled WGS sequence"/>
</dbReference>
<gene>
    <name evidence="9" type="ORF">FIE12Z_8678</name>
</gene>
<protein>
    <recommendedName>
        <fullName evidence="6">D-lactate dehydrogenase (cytochrome)</fullName>
        <ecNumber evidence="6">1.1.2.4</ecNumber>
    </recommendedName>
</protein>
<comment type="similarity">
    <text evidence="2">Belongs to the FAD-binding oxidoreductase/transferase type 4 family.</text>
</comment>
<dbReference type="FunFam" id="3.30.465.10:FF:000014">
    <property type="entry name" value="D-lactate dehydrogenase (Cytochrome), putative"/>
    <property type="match status" value="1"/>
</dbReference>
<evidence type="ECO:0000256" key="1">
    <source>
        <dbReference type="ARBA" id="ARBA00001974"/>
    </source>
</evidence>
<feature type="domain" description="FAD-binding PCMH-type" evidence="8">
    <location>
        <begin position="142"/>
        <end position="319"/>
    </location>
</feature>
<dbReference type="Pfam" id="PF02913">
    <property type="entry name" value="FAD-oxidase_C"/>
    <property type="match status" value="1"/>
</dbReference>
<comment type="caution">
    <text evidence="9">The sequence shown here is derived from an EMBL/GenBank/DDBJ whole genome shotgun (WGS) entry which is preliminary data.</text>
</comment>
<keyword evidence="4" id="KW-0274">FAD</keyword>
<dbReference type="EC" id="1.1.2.4" evidence="6"/>
<organism evidence="9 10">
    <name type="scientific">Fusarium flagelliforme</name>
    <dbReference type="NCBI Taxonomy" id="2675880"/>
    <lineage>
        <taxon>Eukaryota</taxon>
        <taxon>Fungi</taxon>
        <taxon>Dikarya</taxon>
        <taxon>Ascomycota</taxon>
        <taxon>Pezizomycotina</taxon>
        <taxon>Sordariomycetes</taxon>
        <taxon>Hypocreomycetidae</taxon>
        <taxon>Hypocreales</taxon>
        <taxon>Nectriaceae</taxon>
        <taxon>Fusarium</taxon>
        <taxon>Fusarium incarnatum-equiseti species complex</taxon>
    </lineage>
</organism>
<dbReference type="Gene3D" id="3.30.70.2740">
    <property type="match status" value="1"/>
</dbReference>
<dbReference type="InterPro" id="IPR006094">
    <property type="entry name" value="Oxid_FAD_bind_N"/>
</dbReference>
<keyword evidence="5" id="KW-0560">Oxidoreductase</keyword>
<comment type="catalytic activity">
    <reaction evidence="7">
        <text>(R)-lactate + 2 Fe(III)-[cytochrome c] = 2 Fe(II)-[cytochrome c] + pyruvate + 2 H(+)</text>
        <dbReference type="Rhea" id="RHEA:13521"/>
        <dbReference type="Rhea" id="RHEA-COMP:10350"/>
        <dbReference type="Rhea" id="RHEA-COMP:14399"/>
        <dbReference type="ChEBI" id="CHEBI:15361"/>
        <dbReference type="ChEBI" id="CHEBI:15378"/>
        <dbReference type="ChEBI" id="CHEBI:16004"/>
        <dbReference type="ChEBI" id="CHEBI:29033"/>
        <dbReference type="ChEBI" id="CHEBI:29034"/>
        <dbReference type="EC" id="1.1.2.4"/>
    </reaction>
</comment>
<proteinExistence type="inferred from homology"/>